<evidence type="ECO:0000313" key="2">
    <source>
        <dbReference type="Proteomes" id="UP000009081"/>
    </source>
</evidence>
<name>C5B4Y8_METEA</name>
<keyword evidence="2" id="KW-1185">Reference proteome</keyword>
<evidence type="ECO:0000313" key="1">
    <source>
        <dbReference type="EMBL" id="ACS43520.1"/>
    </source>
</evidence>
<dbReference type="EMBL" id="CP001511">
    <property type="protein sequence ID" value="ACS43520.1"/>
    <property type="molecule type" value="Genomic_DNA"/>
</dbReference>
<keyword evidence="1" id="KW-0614">Plasmid</keyword>
<proteinExistence type="predicted"/>
<dbReference type="OrthoDB" id="9927135at2"/>
<gene>
    <name evidence="1" type="ordered locus">MexAM1_META2p0673</name>
</gene>
<dbReference type="AlphaFoldDB" id="C5B4Y8"/>
<sequence>MTQIIDLKQYRRSLIRCEATGLAFPKIYRRRGVVWDHKPGADPNSLDDLIPGNIPVVEYTLSIDESDHSIANPEWDEIAHPSAGLDSGWIILRHHKSRDEVKGYINGLYDMQTVWRPDRMVYQTEAGLFTITQRDPLPGRPAPLIAWATTVPHPRFGEDDWVKVLGADGAEHAAEVLHSDDGA</sequence>
<dbReference type="HOGENOM" id="CLU_1473570_0_0_5"/>
<dbReference type="KEGG" id="mea:Mex_2p0673"/>
<accession>C5B4Y8</accession>
<geneLocation type="plasmid" evidence="1 2">
    <name>megaplasmid</name>
</geneLocation>
<organism evidence="1 2">
    <name type="scientific">Methylorubrum extorquens (strain ATCC 14718 / DSM 1338 / JCM 2805 / NCIMB 9133 / AM1)</name>
    <name type="common">Methylobacterium extorquens</name>
    <dbReference type="NCBI Taxonomy" id="272630"/>
    <lineage>
        <taxon>Bacteria</taxon>
        <taxon>Pseudomonadati</taxon>
        <taxon>Pseudomonadota</taxon>
        <taxon>Alphaproteobacteria</taxon>
        <taxon>Hyphomicrobiales</taxon>
        <taxon>Methylobacteriaceae</taxon>
        <taxon>Methylorubrum</taxon>
    </lineage>
</organism>
<reference evidence="1 2" key="1">
    <citation type="journal article" date="2009" name="PLoS ONE">
        <title>Methylobacterium genome sequences: a reference blueprint to investigate microbial metabolism of C1 compounds from natural and industrial sources.</title>
        <authorList>
            <person name="Vuilleumier S."/>
            <person name="Chistoserdova L."/>
            <person name="Lee M.-C."/>
            <person name="Bringel F."/>
            <person name="Lajus A."/>
            <person name="Zhou Y."/>
            <person name="Gourion B."/>
            <person name="Barbe V."/>
            <person name="Chang J."/>
            <person name="Cruveiller S."/>
            <person name="Dossat C."/>
            <person name="Gillett W."/>
            <person name="Gruffaz C."/>
            <person name="Haugen E."/>
            <person name="Hourcade E."/>
            <person name="Levy R."/>
            <person name="Mangenot S."/>
            <person name="Muller E."/>
            <person name="Nadalig T."/>
            <person name="Pagni M."/>
            <person name="Penny C."/>
            <person name="Peyraud R."/>
            <person name="Robinson D.G."/>
            <person name="Roche D."/>
            <person name="Rouy Z."/>
            <person name="Saenampechek C."/>
            <person name="Salvignol G."/>
            <person name="Vallenet D."/>
            <person name="Wu Z."/>
            <person name="Marx C.J."/>
            <person name="Vorholt J.A."/>
            <person name="Olson M.V."/>
            <person name="Kaul R."/>
            <person name="Weissenbach J."/>
            <person name="Medigue C."/>
            <person name="Lidstrom M.E."/>
        </authorList>
    </citation>
    <scope>NUCLEOTIDE SEQUENCE [LARGE SCALE GENOMIC DNA]</scope>
    <source>
        <strain evidence="2">ATCC 14718 / DSM 1338 / JCM 2805 / NCIMB 9133 / AM1</strain>
    </source>
</reference>
<dbReference type="RefSeq" id="WP_012753970.1">
    <property type="nucleotide sequence ID" value="NC_012811.1"/>
</dbReference>
<dbReference type="Proteomes" id="UP000009081">
    <property type="component" value="Plasmid megaplasmid"/>
</dbReference>
<protein>
    <submittedName>
        <fullName evidence="1">Uncharacterized protein</fullName>
    </submittedName>
</protein>